<dbReference type="PANTHER" id="PTHR42208:SF1">
    <property type="entry name" value="HEAVY METAL TRANSPORTER"/>
    <property type="match status" value="1"/>
</dbReference>
<keyword evidence="1" id="KW-1133">Transmembrane helix</keyword>
<dbReference type="PANTHER" id="PTHR42208">
    <property type="entry name" value="HEAVY METAL TRANSPORTER-RELATED"/>
    <property type="match status" value="1"/>
</dbReference>
<evidence type="ECO:0000313" key="4">
    <source>
        <dbReference type="Proteomes" id="UP000233293"/>
    </source>
</evidence>
<proteinExistence type="predicted"/>
<feature type="transmembrane region" description="Helical" evidence="1">
    <location>
        <begin position="113"/>
        <end position="131"/>
    </location>
</feature>
<dbReference type="RefSeq" id="WP_101251869.1">
    <property type="nucleotide sequence ID" value="NZ_PIUM01000021.1"/>
</dbReference>
<feature type="transmembrane region" description="Helical" evidence="1">
    <location>
        <begin position="169"/>
        <end position="191"/>
    </location>
</feature>
<feature type="domain" description="Urease accessory protein UreH-like transmembrane" evidence="2">
    <location>
        <begin position="32"/>
        <end position="243"/>
    </location>
</feature>
<dbReference type="Pfam" id="PF13386">
    <property type="entry name" value="DsbD_2"/>
    <property type="match status" value="1"/>
</dbReference>
<feature type="transmembrane region" description="Helical" evidence="1">
    <location>
        <begin position="232"/>
        <end position="252"/>
    </location>
</feature>
<keyword evidence="1" id="KW-0812">Transmembrane</keyword>
<dbReference type="Proteomes" id="UP000233293">
    <property type="component" value="Unassembled WGS sequence"/>
</dbReference>
<protein>
    <submittedName>
        <fullName evidence="3">Sulfite exporter TauE/SafE family protein</fullName>
    </submittedName>
</protein>
<evidence type="ECO:0000259" key="2">
    <source>
        <dbReference type="Pfam" id="PF13386"/>
    </source>
</evidence>
<dbReference type="InterPro" id="IPR039447">
    <property type="entry name" value="UreH-like_TM_dom"/>
</dbReference>
<name>A0A2N3PSK0_9PROT</name>
<feature type="transmembrane region" description="Helical" evidence="1">
    <location>
        <begin position="74"/>
        <end position="93"/>
    </location>
</feature>
<dbReference type="EMBL" id="PIUM01000021">
    <property type="protein sequence ID" value="PKU23379.1"/>
    <property type="molecule type" value="Genomic_DNA"/>
</dbReference>
<evidence type="ECO:0000256" key="1">
    <source>
        <dbReference type="SAM" id="Phobius"/>
    </source>
</evidence>
<accession>A0A2N3PSK0</accession>
<evidence type="ECO:0000313" key="3">
    <source>
        <dbReference type="EMBL" id="PKU23379.1"/>
    </source>
</evidence>
<keyword evidence="1" id="KW-0472">Membrane</keyword>
<organism evidence="3 4">
    <name type="scientific">Telmatospirillum siberiense</name>
    <dbReference type="NCBI Taxonomy" id="382514"/>
    <lineage>
        <taxon>Bacteria</taxon>
        <taxon>Pseudomonadati</taxon>
        <taxon>Pseudomonadota</taxon>
        <taxon>Alphaproteobacteria</taxon>
        <taxon>Rhodospirillales</taxon>
        <taxon>Rhodospirillaceae</taxon>
        <taxon>Telmatospirillum</taxon>
    </lineage>
</organism>
<dbReference type="OrthoDB" id="5574095at2"/>
<feature type="transmembrane region" description="Helical" evidence="1">
    <location>
        <begin position="197"/>
        <end position="220"/>
    </location>
</feature>
<comment type="caution">
    <text evidence="3">The sequence shown here is derived from an EMBL/GenBank/DDBJ whole genome shotgun (WGS) entry which is preliminary data.</text>
</comment>
<keyword evidence="4" id="KW-1185">Reference proteome</keyword>
<feature type="transmembrane region" description="Helical" evidence="1">
    <location>
        <begin position="28"/>
        <end position="53"/>
    </location>
</feature>
<gene>
    <name evidence="3" type="ORF">CWS72_17290</name>
</gene>
<dbReference type="AlphaFoldDB" id="A0A2N3PSK0"/>
<sequence length="256" mass="26116">MTDQAVLLALLESGLHQCHVALQGEGGLLGSLALAGLVGGVSHCAGMCGPFVLSQVAARLEGTPAGQMREWHRLSGAAVLPYHLGRAATYAILGGAGAAVTGSLTTAVGGLHWLSAALLLAAALFMAGLAIPSLKRLLTGTNGEAAGWSRILERLAGPLFGQPTGWRGFLLGLLLGFIPCGLLYGALAAAAASGNVLTGMAGMLAFAAGTWPSLFAVGLLGHLAGNRWRAPVLRYAPLLLMINAGMLTWLAWRHVA</sequence>
<reference evidence="4" key="1">
    <citation type="submission" date="2017-12" db="EMBL/GenBank/DDBJ databases">
        <title>Draft genome sequence of Telmatospirillum siberiense 26-4b1T, an acidotolerant peatland alphaproteobacterium potentially involved in sulfur cycling.</title>
        <authorList>
            <person name="Hausmann B."/>
            <person name="Pjevac P."/>
            <person name="Schreck K."/>
            <person name="Herbold C.W."/>
            <person name="Daims H."/>
            <person name="Wagner M."/>
            <person name="Pester M."/>
            <person name="Loy A."/>
        </authorList>
    </citation>
    <scope>NUCLEOTIDE SEQUENCE [LARGE SCALE GENOMIC DNA]</scope>
    <source>
        <strain evidence="4">26-4b1</strain>
    </source>
</reference>